<keyword evidence="2" id="KW-1185">Reference proteome</keyword>
<organism evidence="1 2">
    <name type="scientific">Piscinibacter aquaticus</name>
    <dbReference type="NCBI Taxonomy" id="392597"/>
    <lineage>
        <taxon>Bacteria</taxon>
        <taxon>Pseudomonadati</taxon>
        <taxon>Pseudomonadota</taxon>
        <taxon>Betaproteobacteria</taxon>
        <taxon>Burkholderiales</taxon>
        <taxon>Sphaerotilaceae</taxon>
        <taxon>Piscinibacter</taxon>
    </lineage>
</organism>
<reference evidence="1 2" key="1">
    <citation type="submission" date="2019-08" db="EMBL/GenBank/DDBJ databases">
        <authorList>
            <person name="Khan S.A."/>
            <person name="Jeon C.O."/>
            <person name="Jeong S.E."/>
        </authorList>
    </citation>
    <scope>NUCLEOTIDE SEQUENCE [LARGE SCALE GENOMIC DNA]</scope>
    <source>
        <strain evidence="2">IMCC1728</strain>
    </source>
</reference>
<protein>
    <submittedName>
        <fullName evidence="1">Uncharacterized protein</fullName>
    </submittedName>
</protein>
<dbReference type="AlphaFoldDB" id="A0A5C6U5N4"/>
<proteinExistence type="predicted"/>
<gene>
    <name evidence="1" type="ORF">FSC37_20135</name>
</gene>
<dbReference type="Proteomes" id="UP000321832">
    <property type="component" value="Unassembled WGS sequence"/>
</dbReference>
<dbReference type="EMBL" id="VOPW01000001">
    <property type="protein sequence ID" value="TXC67186.1"/>
    <property type="molecule type" value="Genomic_DNA"/>
</dbReference>
<evidence type="ECO:0000313" key="1">
    <source>
        <dbReference type="EMBL" id="TXC67186.1"/>
    </source>
</evidence>
<name>A0A5C6U5N4_9BURK</name>
<accession>A0A5C6U5N4</accession>
<evidence type="ECO:0000313" key="2">
    <source>
        <dbReference type="Proteomes" id="UP000321832"/>
    </source>
</evidence>
<comment type="caution">
    <text evidence="1">The sequence shown here is derived from an EMBL/GenBank/DDBJ whole genome shotgun (WGS) entry which is preliminary data.</text>
</comment>
<sequence length="70" mass="7705">MSIDHFPPRGGWPERIAAALLRGSLQLLLKPVFSPRVPIPFQRLWLKGGPHHAAAARHALRGRSPGRRAG</sequence>